<proteinExistence type="predicted"/>
<evidence type="ECO:0000313" key="2">
    <source>
        <dbReference type="EMBL" id="KAL3101893.1"/>
    </source>
</evidence>
<dbReference type="EMBL" id="JBICCN010000026">
    <property type="protein sequence ID" value="KAL3101893.1"/>
    <property type="molecule type" value="Genomic_DNA"/>
</dbReference>
<dbReference type="AlphaFoldDB" id="A0ABD2KG98"/>
<sequence length="243" mass="26672">MESAQQASEISKTNIGKVDTENEEDKKELASERGLYSDISENDGSCTGVSRRRPIPRCKTIKDLKQDVVIEYAGFAADLKLIGDATSGSGKDITKATDIIMSITRSLAMAGGPGRPWLNYEIATPSASDLEWFRAREQEISIECQTEAEKQVDKHWDCISALATALDESPMWEMNEDELTKFFDEWDAKSARLAAPPPVTELTPGISNAPPIVAQEEPIGQNEPPSKKAKNDTGVDEDGEKYC</sequence>
<dbReference type="Gene3D" id="1.20.58.760">
    <property type="entry name" value="Peptidase M41"/>
    <property type="match status" value="1"/>
</dbReference>
<feature type="compositionally biased region" description="Acidic residues" evidence="1">
    <location>
        <begin position="234"/>
        <end position="243"/>
    </location>
</feature>
<accession>A0ABD2KG98</accession>
<feature type="region of interest" description="Disordered" evidence="1">
    <location>
        <begin position="195"/>
        <end position="243"/>
    </location>
</feature>
<dbReference type="SUPFAM" id="SSF140990">
    <property type="entry name" value="FtsH protease domain-like"/>
    <property type="match status" value="1"/>
</dbReference>
<organism evidence="2 3">
    <name type="scientific">Heterodera schachtii</name>
    <name type="common">Sugarbeet cyst nematode worm</name>
    <name type="synonym">Tylenchus schachtii</name>
    <dbReference type="NCBI Taxonomy" id="97005"/>
    <lineage>
        <taxon>Eukaryota</taxon>
        <taxon>Metazoa</taxon>
        <taxon>Ecdysozoa</taxon>
        <taxon>Nematoda</taxon>
        <taxon>Chromadorea</taxon>
        <taxon>Rhabditida</taxon>
        <taxon>Tylenchina</taxon>
        <taxon>Tylenchomorpha</taxon>
        <taxon>Tylenchoidea</taxon>
        <taxon>Heteroderidae</taxon>
        <taxon>Heteroderinae</taxon>
        <taxon>Heterodera</taxon>
    </lineage>
</organism>
<evidence type="ECO:0000256" key="1">
    <source>
        <dbReference type="SAM" id="MobiDB-lite"/>
    </source>
</evidence>
<feature type="compositionally biased region" description="Polar residues" evidence="1">
    <location>
        <begin position="1"/>
        <end position="14"/>
    </location>
</feature>
<keyword evidence="3" id="KW-1185">Reference proteome</keyword>
<reference evidence="2 3" key="1">
    <citation type="submission" date="2024-10" db="EMBL/GenBank/DDBJ databases">
        <authorList>
            <person name="Kim D."/>
        </authorList>
    </citation>
    <scope>NUCLEOTIDE SEQUENCE [LARGE SCALE GENOMIC DNA]</scope>
    <source>
        <strain evidence="2">Taebaek</strain>
    </source>
</reference>
<name>A0ABD2KG98_HETSC</name>
<protein>
    <submittedName>
        <fullName evidence="2">Uncharacterized protein</fullName>
    </submittedName>
</protein>
<gene>
    <name evidence="2" type="ORF">niasHS_003302</name>
</gene>
<feature type="region of interest" description="Disordered" evidence="1">
    <location>
        <begin position="1"/>
        <end position="52"/>
    </location>
</feature>
<dbReference type="Proteomes" id="UP001620645">
    <property type="component" value="Unassembled WGS sequence"/>
</dbReference>
<evidence type="ECO:0000313" key="3">
    <source>
        <dbReference type="Proteomes" id="UP001620645"/>
    </source>
</evidence>
<comment type="caution">
    <text evidence="2">The sequence shown here is derived from an EMBL/GenBank/DDBJ whole genome shotgun (WGS) entry which is preliminary data.</text>
</comment>
<feature type="compositionally biased region" description="Basic and acidic residues" evidence="1">
    <location>
        <begin position="18"/>
        <end position="31"/>
    </location>
</feature>
<dbReference type="InterPro" id="IPR037219">
    <property type="entry name" value="Peptidase_M41-like"/>
</dbReference>